<accession>A0AAN9AHR5</accession>
<proteinExistence type="predicted"/>
<feature type="region of interest" description="Disordered" evidence="1">
    <location>
        <begin position="67"/>
        <end position="109"/>
    </location>
</feature>
<protein>
    <submittedName>
        <fullName evidence="2">Uncharacterized protein</fullName>
    </submittedName>
</protein>
<evidence type="ECO:0000256" key="1">
    <source>
        <dbReference type="SAM" id="MobiDB-lite"/>
    </source>
</evidence>
<name>A0AAN9AHR5_HALRR</name>
<comment type="caution">
    <text evidence="2">The sequence shown here is derived from an EMBL/GenBank/DDBJ whole genome shotgun (WGS) entry which is preliminary data.</text>
</comment>
<evidence type="ECO:0000313" key="3">
    <source>
        <dbReference type="Proteomes" id="UP001381693"/>
    </source>
</evidence>
<dbReference type="Proteomes" id="UP001381693">
    <property type="component" value="Unassembled WGS sequence"/>
</dbReference>
<feature type="compositionally biased region" description="Polar residues" evidence="1">
    <location>
        <begin position="95"/>
        <end position="106"/>
    </location>
</feature>
<dbReference type="EMBL" id="JAXCGZ010000002">
    <property type="protein sequence ID" value="KAK7087102.1"/>
    <property type="molecule type" value="Genomic_DNA"/>
</dbReference>
<feature type="compositionally biased region" description="Acidic residues" evidence="1">
    <location>
        <begin position="69"/>
        <end position="78"/>
    </location>
</feature>
<sequence>MVIGKEEEGVTSIQMGDKVLVKPLEGKCTSHWRRGNVMDVHSQNDISVNGMPHHILDLRWAVDTKESVVEEDNEEPLENDSPVRYSPGPAELPPSTGSRPLNSLTPTDPVPSIIGVKDLPFMDSDTQWRSLKREREGILKWNPKFQKDESLFLNLDFMRGHESLARRVEPPLPMEGVNFHDSANGIEFINNHDSPFKSLVSMRESRNRIPQTPLKKTRTDENLHYSPIYWGSGTLEPSVGFVPEELQQQCYRRVLMNTATQEMRMRTPPVLIPLPQPQPPLRPRPLAPLRTHAFPTSMEWDHVNLHYLAYFLQNRGGPYCDTIPAAGPFSLPREHSFFNSSVS</sequence>
<gene>
    <name evidence="2" type="ORF">SK128_000352</name>
</gene>
<organism evidence="2 3">
    <name type="scientific">Halocaridina rubra</name>
    <name type="common">Hawaiian red shrimp</name>
    <dbReference type="NCBI Taxonomy" id="373956"/>
    <lineage>
        <taxon>Eukaryota</taxon>
        <taxon>Metazoa</taxon>
        <taxon>Ecdysozoa</taxon>
        <taxon>Arthropoda</taxon>
        <taxon>Crustacea</taxon>
        <taxon>Multicrustacea</taxon>
        <taxon>Malacostraca</taxon>
        <taxon>Eumalacostraca</taxon>
        <taxon>Eucarida</taxon>
        <taxon>Decapoda</taxon>
        <taxon>Pleocyemata</taxon>
        <taxon>Caridea</taxon>
        <taxon>Atyoidea</taxon>
        <taxon>Atyidae</taxon>
        <taxon>Halocaridina</taxon>
    </lineage>
</organism>
<reference evidence="2 3" key="1">
    <citation type="submission" date="2023-11" db="EMBL/GenBank/DDBJ databases">
        <title>Halocaridina rubra genome assembly.</title>
        <authorList>
            <person name="Smith C."/>
        </authorList>
    </citation>
    <scope>NUCLEOTIDE SEQUENCE [LARGE SCALE GENOMIC DNA]</scope>
    <source>
        <strain evidence="2">EP-1</strain>
        <tissue evidence="2">Whole</tissue>
    </source>
</reference>
<evidence type="ECO:0000313" key="2">
    <source>
        <dbReference type="EMBL" id="KAK7087102.1"/>
    </source>
</evidence>
<keyword evidence="3" id="KW-1185">Reference proteome</keyword>
<dbReference type="AlphaFoldDB" id="A0AAN9AHR5"/>